<gene>
    <name evidence="1" type="ORF">CEJ42_22685</name>
</gene>
<proteinExistence type="predicted"/>
<evidence type="ECO:0000313" key="2">
    <source>
        <dbReference type="Proteomes" id="UP000197596"/>
    </source>
</evidence>
<protein>
    <submittedName>
        <fullName evidence="1">Addiction module protein</fullName>
    </submittedName>
</protein>
<dbReference type="InterPro" id="IPR009241">
    <property type="entry name" value="HigB-like"/>
</dbReference>
<dbReference type="PIRSF" id="PIRSF028744">
    <property type="entry name" value="Addict_mod_HI1419"/>
    <property type="match status" value="1"/>
</dbReference>
<dbReference type="Pfam" id="PF05973">
    <property type="entry name" value="Gp49"/>
    <property type="match status" value="1"/>
</dbReference>
<dbReference type="PANTHER" id="PTHR41791">
    <property type="entry name" value="SSL7039 PROTEIN"/>
    <property type="match status" value="1"/>
</dbReference>
<dbReference type="EMBL" id="NJGU01000016">
    <property type="protein sequence ID" value="OWY26739.1"/>
    <property type="molecule type" value="Genomic_DNA"/>
</dbReference>
<comment type="caution">
    <text evidence="1">The sequence shown here is derived from an EMBL/GenBank/DDBJ whole genome shotgun (WGS) entry which is preliminary data.</text>
</comment>
<dbReference type="PANTHER" id="PTHR41791:SF1">
    <property type="entry name" value="SSL7039 PROTEIN"/>
    <property type="match status" value="1"/>
</dbReference>
<dbReference type="NCBIfam" id="TIGR02683">
    <property type="entry name" value="upstrm_HI1419"/>
    <property type="match status" value="1"/>
</dbReference>
<dbReference type="Proteomes" id="UP000197596">
    <property type="component" value="Unassembled WGS sequence"/>
</dbReference>
<organism evidence="1 2">
    <name type="scientific">Herbaspirillum robiniae</name>
    <dbReference type="NCBI Taxonomy" id="2014887"/>
    <lineage>
        <taxon>Bacteria</taxon>
        <taxon>Pseudomonadati</taxon>
        <taxon>Pseudomonadota</taxon>
        <taxon>Betaproteobacteria</taxon>
        <taxon>Burkholderiales</taxon>
        <taxon>Oxalobacteraceae</taxon>
        <taxon>Herbaspirillum</taxon>
    </lineage>
</organism>
<reference evidence="1 2" key="1">
    <citation type="submission" date="2017-06" db="EMBL/GenBank/DDBJ databases">
        <title>Herbaspirillum phytohormonus sp. nov., isolated from the root nodule of Robinia pseudoacacia in lead-zinc mine.</title>
        <authorList>
            <person name="Fan M."/>
            <person name="Lin Y."/>
        </authorList>
    </citation>
    <scope>NUCLEOTIDE SEQUENCE [LARGE SCALE GENOMIC DNA]</scope>
    <source>
        <strain evidence="1 2">HZ10</strain>
    </source>
</reference>
<dbReference type="AlphaFoldDB" id="A0A2D0B5B7"/>
<dbReference type="RefSeq" id="WP_088752636.1">
    <property type="nucleotide sequence ID" value="NZ_NJGU01000016.1"/>
</dbReference>
<evidence type="ECO:0000313" key="1">
    <source>
        <dbReference type="EMBL" id="OWY26739.1"/>
    </source>
</evidence>
<name>A0A2D0B5B7_9BURK</name>
<dbReference type="InterPro" id="IPR014056">
    <property type="entry name" value="TypeIITA-like_toxin_pred"/>
</dbReference>
<accession>A0A2D0B5B7</accession>
<sequence length="115" mass="13557">MNYRVEHYITADQRHNHYGDWLGGLKDQHARLAIIRRVIRMEGGNFGDHKFCRDGVWELRIDTGPGYRVYFACADGHIVLLLCAGDKRRQDADIARAVACWKDWLRRYDHEKQTK</sequence>